<proteinExistence type="predicted"/>
<organism evidence="1">
    <name type="scientific">Arundo donax</name>
    <name type="common">Giant reed</name>
    <name type="synonym">Donax arundinaceus</name>
    <dbReference type="NCBI Taxonomy" id="35708"/>
    <lineage>
        <taxon>Eukaryota</taxon>
        <taxon>Viridiplantae</taxon>
        <taxon>Streptophyta</taxon>
        <taxon>Embryophyta</taxon>
        <taxon>Tracheophyta</taxon>
        <taxon>Spermatophyta</taxon>
        <taxon>Magnoliopsida</taxon>
        <taxon>Liliopsida</taxon>
        <taxon>Poales</taxon>
        <taxon>Poaceae</taxon>
        <taxon>PACMAD clade</taxon>
        <taxon>Arundinoideae</taxon>
        <taxon>Arundineae</taxon>
        <taxon>Arundo</taxon>
    </lineage>
</organism>
<protein>
    <submittedName>
        <fullName evidence="1">Uncharacterized protein</fullName>
    </submittedName>
</protein>
<evidence type="ECO:0000313" key="1">
    <source>
        <dbReference type="EMBL" id="JAD28421.1"/>
    </source>
</evidence>
<dbReference type="AlphaFoldDB" id="A0A0A8YQ24"/>
<reference evidence="1" key="2">
    <citation type="journal article" date="2015" name="Data Brief">
        <title>Shoot transcriptome of the giant reed, Arundo donax.</title>
        <authorList>
            <person name="Barrero R.A."/>
            <person name="Guerrero F.D."/>
            <person name="Moolhuijzen P."/>
            <person name="Goolsby J.A."/>
            <person name="Tidwell J."/>
            <person name="Bellgard S.E."/>
            <person name="Bellgard M.I."/>
        </authorList>
    </citation>
    <scope>NUCLEOTIDE SEQUENCE</scope>
    <source>
        <tissue evidence="1">Shoot tissue taken approximately 20 cm above the soil surface</tissue>
    </source>
</reference>
<sequence length="64" mass="7314">MVPRTVVSTRVNSLPTSFAMPKSEIFGTRFLSSRMFSGLMSQWMMQSRQPTWRYSNPRAAPTAI</sequence>
<name>A0A0A8YQ24_ARUDO</name>
<accession>A0A0A8YQ24</accession>
<dbReference type="EMBL" id="GBRH01269474">
    <property type="protein sequence ID" value="JAD28421.1"/>
    <property type="molecule type" value="Transcribed_RNA"/>
</dbReference>
<reference evidence="1" key="1">
    <citation type="submission" date="2014-09" db="EMBL/GenBank/DDBJ databases">
        <authorList>
            <person name="Magalhaes I.L.F."/>
            <person name="Oliveira U."/>
            <person name="Santos F.R."/>
            <person name="Vidigal T.H.D.A."/>
            <person name="Brescovit A.D."/>
            <person name="Santos A.J."/>
        </authorList>
    </citation>
    <scope>NUCLEOTIDE SEQUENCE</scope>
    <source>
        <tissue evidence="1">Shoot tissue taken approximately 20 cm above the soil surface</tissue>
    </source>
</reference>